<evidence type="ECO:0000256" key="1">
    <source>
        <dbReference type="SAM" id="MobiDB-lite"/>
    </source>
</evidence>
<comment type="caution">
    <text evidence="2">The sequence shown here is derived from an EMBL/GenBank/DDBJ whole genome shotgun (WGS) entry which is preliminary data.</text>
</comment>
<feature type="compositionally biased region" description="Low complexity" evidence="1">
    <location>
        <begin position="18"/>
        <end position="30"/>
    </location>
</feature>
<accession>A0AAN8J655</accession>
<reference evidence="2 3" key="1">
    <citation type="submission" date="2024-01" db="EMBL/GenBank/DDBJ databases">
        <title>The genome of the rayed Mediterranean limpet Patella caerulea (Linnaeus, 1758).</title>
        <authorList>
            <person name="Anh-Thu Weber A."/>
            <person name="Halstead-Nussloch G."/>
        </authorList>
    </citation>
    <scope>NUCLEOTIDE SEQUENCE [LARGE SCALE GENOMIC DNA]</scope>
    <source>
        <strain evidence="2">AATW-2023a</strain>
        <tissue evidence="2">Whole specimen</tissue>
    </source>
</reference>
<dbReference type="AlphaFoldDB" id="A0AAN8J655"/>
<sequence length="128" mass="13969">MDYLTPRDANHGQGTRSPGGSVSGLSRSSSIFPQTSSPKHRGSLFPSSVTGRKDLFEDDLDTHRMNLEAGISPRFAVSRGGEITMVSGRKSRAREPIISPAWKALMKCMFPIITGTQMSIKEVSFILL</sequence>
<name>A0AAN8J655_PATCE</name>
<proteinExistence type="predicted"/>
<gene>
    <name evidence="2" type="ORF">SNE40_019171</name>
</gene>
<evidence type="ECO:0000313" key="2">
    <source>
        <dbReference type="EMBL" id="KAK6170881.1"/>
    </source>
</evidence>
<organism evidence="2 3">
    <name type="scientific">Patella caerulea</name>
    <name type="common">Rayed Mediterranean limpet</name>
    <dbReference type="NCBI Taxonomy" id="87958"/>
    <lineage>
        <taxon>Eukaryota</taxon>
        <taxon>Metazoa</taxon>
        <taxon>Spiralia</taxon>
        <taxon>Lophotrochozoa</taxon>
        <taxon>Mollusca</taxon>
        <taxon>Gastropoda</taxon>
        <taxon>Patellogastropoda</taxon>
        <taxon>Patelloidea</taxon>
        <taxon>Patellidae</taxon>
        <taxon>Patella</taxon>
    </lineage>
</organism>
<dbReference type="EMBL" id="JAZGQO010000014">
    <property type="protein sequence ID" value="KAK6170881.1"/>
    <property type="molecule type" value="Genomic_DNA"/>
</dbReference>
<evidence type="ECO:0000313" key="3">
    <source>
        <dbReference type="Proteomes" id="UP001347796"/>
    </source>
</evidence>
<protein>
    <submittedName>
        <fullName evidence="2">Uncharacterized protein</fullName>
    </submittedName>
</protein>
<keyword evidence="3" id="KW-1185">Reference proteome</keyword>
<feature type="region of interest" description="Disordered" evidence="1">
    <location>
        <begin position="1"/>
        <end position="51"/>
    </location>
</feature>
<dbReference type="Proteomes" id="UP001347796">
    <property type="component" value="Unassembled WGS sequence"/>
</dbReference>